<keyword evidence="6 14" id="KW-0812">Transmembrane</keyword>
<proteinExistence type="inferred from homology"/>
<protein>
    <recommendedName>
        <fullName evidence="2">chitin synthase</fullName>
        <ecNumber evidence="2">2.4.1.16</ecNumber>
    </recommendedName>
</protein>
<feature type="transmembrane region" description="Helical" evidence="14">
    <location>
        <begin position="313"/>
        <end position="334"/>
    </location>
</feature>
<feature type="transmembrane region" description="Helical" evidence="14">
    <location>
        <begin position="1003"/>
        <end position="1031"/>
    </location>
</feature>
<dbReference type="Pfam" id="PF23000">
    <property type="entry name" value="ChitinSynthase_IV_N"/>
    <property type="match status" value="1"/>
</dbReference>
<feature type="compositionally biased region" description="Basic and acidic residues" evidence="13">
    <location>
        <begin position="1"/>
        <end position="23"/>
    </location>
</feature>
<dbReference type="GO" id="GO:0005886">
    <property type="term" value="C:plasma membrane"/>
    <property type="evidence" value="ECO:0007669"/>
    <property type="project" value="UniProtKB-SubCell"/>
</dbReference>
<feature type="transmembrane region" description="Helical" evidence="14">
    <location>
        <begin position="456"/>
        <end position="476"/>
    </location>
</feature>
<comment type="caution">
    <text evidence="16">The sequence shown here is derived from an EMBL/GenBank/DDBJ whole genome shotgun (WGS) entry which is preliminary data.</text>
</comment>
<evidence type="ECO:0000256" key="5">
    <source>
        <dbReference type="ARBA" id="ARBA00022679"/>
    </source>
</evidence>
<keyword evidence="17" id="KW-1185">Reference proteome</keyword>
<organism evidence="16 17">
    <name type="scientific">Ramazzottius varieornatus</name>
    <name type="common">Water bear</name>
    <name type="synonym">Tardigrade</name>
    <dbReference type="NCBI Taxonomy" id="947166"/>
    <lineage>
        <taxon>Eukaryota</taxon>
        <taxon>Metazoa</taxon>
        <taxon>Ecdysozoa</taxon>
        <taxon>Tardigrada</taxon>
        <taxon>Eutardigrada</taxon>
        <taxon>Parachela</taxon>
        <taxon>Hypsibioidea</taxon>
        <taxon>Ramazzottiidae</taxon>
        <taxon>Ramazzottius</taxon>
    </lineage>
</organism>
<evidence type="ECO:0000256" key="14">
    <source>
        <dbReference type="SAM" id="Phobius"/>
    </source>
</evidence>
<dbReference type="GO" id="GO:0006031">
    <property type="term" value="P:chitin biosynthetic process"/>
    <property type="evidence" value="ECO:0007669"/>
    <property type="project" value="TreeGrafter"/>
</dbReference>
<keyword evidence="4" id="KW-0328">Glycosyltransferase</keyword>
<evidence type="ECO:0000256" key="6">
    <source>
        <dbReference type="ARBA" id="ARBA00022692"/>
    </source>
</evidence>
<feature type="non-terminal residue" evidence="16">
    <location>
        <position position="1325"/>
    </location>
</feature>
<evidence type="ECO:0000256" key="11">
    <source>
        <dbReference type="ARBA" id="ARBA00046329"/>
    </source>
</evidence>
<evidence type="ECO:0000256" key="4">
    <source>
        <dbReference type="ARBA" id="ARBA00022676"/>
    </source>
</evidence>
<dbReference type="PANTHER" id="PTHR22914:SF42">
    <property type="entry name" value="CHITIN SYNTHASE"/>
    <property type="match status" value="1"/>
</dbReference>
<evidence type="ECO:0000256" key="10">
    <source>
        <dbReference type="ARBA" id="ARBA00023180"/>
    </source>
</evidence>
<evidence type="ECO:0000256" key="7">
    <source>
        <dbReference type="ARBA" id="ARBA00022989"/>
    </source>
</evidence>
<feature type="transmembrane region" description="Helical" evidence="14">
    <location>
        <begin position="496"/>
        <end position="515"/>
    </location>
</feature>
<dbReference type="STRING" id="947166.A0A1D1UVY3"/>
<feature type="transmembrane region" description="Helical" evidence="14">
    <location>
        <begin position="216"/>
        <end position="237"/>
    </location>
</feature>
<evidence type="ECO:0000256" key="1">
    <source>
        <dbReference type="ARBA" id="ARBA00004651"/>
    </source>
</evidence>
<keyword evidence="5" id="KW-0808">Transferase</keyword>
<accession>A0A1D1UVY3</accession>
<keyword evidence="7 14" id="KW-1133">Transmembrane helix</keyword>
<feature type="region of interest" description="Disordered" evidence="13">
    <location>
        <begin position="1"/>
        <end position="82"/>
    </location>
</feature>
<dbReference type="InterPro" id="IPR055120">
    <property type="entry name" value="Chs-1/2_IV_N"/>
</dbReference>
<feature type="transmembrane region" description="Helical" evidence="14">
    <location>
        <begin position="340"/>
        <end position="360"/>
    </location>
</feature>
<dbReference type="EC" id="2.4.1.16" evidence="2"/>
<dbReference type="PANTHER" id="PTHR22914">
    <property type="entry name" value="CHITIN SYNTHASE"/>
    <property type="match status" value="1"/>
</dbReference>
<evidence type="ECO:0000256" key="2">
    <source>
        <dbReference type="ARBA" id="ARBA00012543"/>
    </source>
</evidence>
<dbReference type="EMBL" id="BDGG01000002">
    <property type="protein sequence ID" value="GAU91387.1"/>
    <property type="molecule type" value="Genomic_DNA"/>
</dbReference>
<dbReference type="Gene3D" id="3.90.550.10">
    <property type="entry name" value="Spore Coat Polysaccharide Biosynthesis Protein SpsA, Chain A"/>
    <property type="match status" value="1"/>
</dbReference>
<name>A0A1D1UVY3_RAMVA</name>
<evidence type="ECO:0000259" key="15">
    <source>
        <dbReference type="Pfam" id="PF23000"/>
    </source>
</evidence>
<keyword evidence="8" id="KW-0175">Coiled coil</keyword>
<feature type="transmembrane region" description="Helical" evidence="14">
    <location>
        <begin position="548"/>
        <end position="566"/>
    </location>
</feature>
<evidence type="ECO:0000256" key="12">
    <source>
        <dbReference type="ARBA" id="ARBA00048014"/>
    </source>
</evidence>
<dbReference type="OrthoDB" id="370884at2759"/>
<comment type="subcellular location">
    <subcellularLocation>
        <location evidence="1">Cell membrane</location>
        <topology evidence="1">Multi-pass membrane protein</topology>
    </subcellularLocation>
</comment>
<comment type="similarity">
    <text evidence="11">Belongs to the chitin synthase family. Class IV subfamily.</text>
</comment>
<feature type="transmembrane region" description="Helical" evidence="14">
    <location>
        <begin position="284"/>
        <end position="301"/>
    </location>
</feature>
<dbReference type="Pfam" id="PF03142">
    <property type="entry name" value="Chitin_synth_2"/>
    <property type="match status" value="1"/>
</dbReference>
<comment type="catalytic activity">
    <reaction evidence="12">
        <text>[(1-&gt;4)-N-acetyl-beta-D-glucosaminyl](n) + UDP-N-acetyl-alpha-D-glucosamine = [(1-&gt;4)-N-acetyl-beta-D-glucosaminyl](n+1) + UDP + H(+)</text>
        <dbReference type="Rhea" id="RHEA:16637"/>
        <dbReference type="Rhea" id="RHEA-COMP:9593"/>
        <dbReference type="Rhea" id="RHEA-COMP:9595"/>
        <dbReference type="ChEBI" id="CHEBI:15378"/>
        <dbReference type="ChEBI" id="CHEBI:17029"/>
        <dbReference type="ChEBI" id="CHEBI:57705"/>
        <dbReference type="ChEBI" id="CHEBI:58223"/>
        <dbReference type="EC" id="2.4.1.16"/>
    </reaction>
</comment>
<keyword evidence="9 14" id="KW-0472">Membrane</keyword>
<sequence length="1325" mass="150944">MSRREPGHMRELFRKKSQRDWNRIRNNLVRRSRKQRPGDGRPGAAVGIEDNPPGNGQHVNDAYNDAGIHDEDKTGNYNHQRSSDVDLHSQYDTASGMHNMRTTGPLANGDLPVEDSSATGIHAGRATENDIRGWDVFRSVPNAVENTQRSSQCIEVSLQILKAAVHIITFLLVLISAVISKSALLLMTSQMQPGKTITSSCKRAGTFPQPTAEAVFWRWILLFSYWVPQLFTFLSCLRHFFFKKNKRPPIGLFLMTFMMETLHTIGLGTLFFQVLPSLDAVKGAMLTNCLCIVPAILQFFARTRNESRRLLKFILDMLALAAQVSGVVLWPLALADVKDFWLWPLAFVLASIPWWENYLCRADSSFAFVRALATRKERLRRSRYVTYLFLSIWKGLVMLGTMTVWGHYTLGAATLYNFTATPFKHTVMPITTTLKTNLVGNTTTAAPSAKQQTSLLFSYISLWVFVVQVVASYVCYQTAKFACKIGMQRFSFAFPLSLTVPVVVSVLITVCGVRATDGCFLTNILPESVYWTCFQGDVIQDLFFRDQTWVWILWLFSQTWITLHIWMPKAERLAKTDRLFITPMYEGLLVDQSLALNRRMDDDPDVKVDELVKRIEDKPVIGDDMYETPGVDKLRPGVDDAGKGFDSVTKIFACATMWHETTSEMMQVLKSIMRMDEDQSARRNALQFISGVDPDYYEFEAHIVFDDAFEAGPTDALHNGPDNRLMNRFVRQLLDVIDKAASAVHQCNVYLRPPRKIPTPYGGRLVWTMPGKNTLVVHLKDTSKIRQRKRWSQVMCWYYLLGHRLMDQEMDTARKDVIAENTYILTLDGDIDFMPHAVQLLVDLMKKNAKVGAACGRIHPTGGGPMVWYQKFEYAIGHWLQKATEHMIGCVLCSPGCFSIFRAKSLMDDNVMKRYTQKSEKADNYVQFDQGEDRWLCTLLLQRGYRVEYCAASDAYTHAPEGFDEFFNQRRRWIPSTLANIWDLLYHYRQTVKTNDNISILYILYQAAMMLGTVVSAGTIFLMICGAMVAAFKIDNWTSFMANATPIVLFIICCFLCTPKIQLLFAKILSGAYAMLMMAVAVGTAIQIKDDGIASPGTIFMIALVGTFFLAACLHPQEFLCIIHGLQYFLAIPAMYLLLMIYSLTNLNIVTWGTRETYTGHSDAVVADKPQKTGMIFNWWRRQHNPGEVAEQEDGNVTFGCGNLCKFMFCMHQKAESEKTQVLCQGIEELKLKMEQIDRRLRADMEPQYIMDYRAMANMGTLERNQRMNFPRNQAPMTMVPTNPLHPSWLDDRALRLAESDYLTGNEQAFWNGLIIKYLHPLEHN</sequence>
<dbReference type="SUPFAM" id="SSF53448">
    <property type="entry name" value="Nucleotide-diphospho-sugar transferases"/>
    <property type="match status" value="1"/>
</dbReference>
<keyword evidence="10" id="KW-0325">Glycoprotein</keyword>
<dbReference type="GO" id="GO:0004100">
    <property type="term" value="F:chitin synthase activity"/>
    <property type="evidence" value="ECO:0007669"/>
    <property type="project" value="UniProtKB-EC"/>
</dbReference>
<gene>
    <name evidence="16" type="primary">RvY_03650</name>
    <name evidence="16" type="synonym">RvY_03650.1</name>
    <name evidence="16" type="ORF">RvY_03650-1</name>
</gene>
<feature type="transmembrane region" description="Helical" evidence="14">
    <location>
        <begin position="1093"/>
        <end position="1114"/>
    </location>
</feature>
<feature type="transmembrane region" description="Helical" evidence="14">
    <location>
        <begin position="249"/>
        <end position="272"/>
    </location>
</feature>
<feature type="transmembrane region" description="Helical" evidence="14">
    <location>
        <begin position="1037"/>
        <end position="1057"/>
    </location>
</feature>
<reference evidence="16 17" key="1">
    <citation type="journal article" date="2016" name="Nat. Commun.">
        <title>Extremotolerant tardigrade genome and improved radiotolerance of human cultured cells by tardigrade-unique protein.</title>
        <authorList>
            <person name="Hashimoto T."/>
            <person name="Horikawa D.D."/>
            <person name="Saito Y."/>
            <person name="Kuwahara H."/>
            <person name="Kozuka-Hata H."/>
            <person name="Shin-I T."/>
            <person name="Minakuchi Y."/>
            <person name="Ohishi K."/>
            <person name="Motoyama A."/>
            <person name="Aizu T."/>
            <person name="Enomoto A."/>
            <person name="Kondo K."/>
            <person name="Tanaka S."/>
            <person name="Hara Y."/>
            <person name="Koshikawa S."/>
            <person name="Sagara H."/>
            <person name="Miura T."/>
            <person name="Yokobori S."/>
            <person name="Miyagawa K."/>
            <person name="Suzuki Y."/>
            <person name="Kubo T."/>
            <person name="Oyama M."/>
            <person name="Kohara Y."/>
            <person name="Fujiyama A."/>
            <person name="Arakawa K."/>
            <person name="Katayama T."/>
            <person name="Toyoda A."/>
            <person name="Kunieda T."/>
        </authorList>
    </citation>
    <scope>NUCLEOTIDE SEQUENCE [LARGE SCALE GENOMIC DNA]</scope>
    <source>
        <strain evidence="16 17">YOKOZUNA-1</strain>
    </source>
</reference>
<evidence type="ECO:0000256" key="9">
    <source>
        <dbReference type="ARBA" id="ARBA00023136"/>
    </source>
</evidence>
<keyword evidence="3" id="KW-1003">Cell membrane</keyword>
<evidence type="ECO:0000313" key="17">
    <source>
        <dbReference type="Proteomes" id="UP000186922"/>
    </source>
</evidence>
<feature type="transmembrane region" description="Helical" evidence="14">
    <location>
        <begin position="1064"/>
        <end position="1087"/>
    </location>
</feature>
<evidence type="ECO:0000256" key="8">
    <source>
        <dbReference type="ARBA" id="ARBA00023054"/>
    </source>
</evidence>
<dbReference type="FunFam" id="3.90.550.10:FF:000139">
    <property type="entry name" value="Chitin synthase 8"/>
    <property type="match status" value="1"/>
</dbReference>
<evidence type="ECO:0000256" key="13">
    <source>
        <dbReference type="SAM" id="MobiDB-lite"/>
    </source>
</evidence>
<feature type="transmembrane region" description="Helical" evidence="14">
    <location>
        <begin position="1126"/>
        <end position="1145"/>
    </location>
</feature>
<evidence type="ECO:0000256" key="3">
    <source>
        <dbReference type="ARBA" id="ARBA00022475"/>
    </source>
</evidence>
<feature type="transmembrane region" description="Helical" evidence="14">
    <location>
        <begin position="384"/>
        <end position="408"/>
    </location>
</feature>
<evidence type="ECO:0000313" key="16">
    <source>
        <dbReference type="EMBL" id="GAU91387.1"/>
    </source>
</evidence>
<feature type="domain" description="Chitin synthase chs-1/2 N-terminal putative transporter" evidence="15">
    <location>
        <begin position="156"/>
        <end position="558"/>
    </location>
</feature>
<dbReference type="Proteomes" id="UP000186922">
    <property type="component" value="Unassembled WGS sequence"/>
</dbReference>
<dbReference type="InterPro" id="IPR029044">
    <property type="entry name" value="Nucleotide-diphossugar_trans"/>
</dbReference>
<dbReference type="InterPro" id="IPR004835">
    <property type="entry name" value="Chitin_synth"/>
</dbReference>
<feature type="transmembrane region" description="Helical" evidence="14">
    <location>
        <begin position="160"/>
        <end position="179"/>
    </location>
</feature>
<dbReference type="CDD" id="cd04190">
    <property type="entry name" value="Chitin_synth_C"/>
    <property type="match status" value="1"/>
</dbReference>